<keyword evidence="5" id="KW-1185">Reference proteome</keyword>
<proteinExistence type="inferred from homology"/>
<dbReference type="InterPro" id="IPR029057">
    <property type="entry name" value="PRTase-like"/>
</dbReference>
<dbReference type="InterPro" id="IPR000836">
    <property type="entry name" value="PRTase_dom"/>
</dbReference>
<dbReference type="EMBL" id="FXTY01000001">
    <property type="protein sequence ID" value="SMP05178.1"/>
    <property type="molecule type" value="Genomic_DNA"/>
</dbReference>
<dbReference type="Proteomes" id="UP001157961">
    <property type="component" value="Unassembled WGS sequence"/>
</dbReference>
<accession>A0ABY1NAX9</accession>
<feature type="domain" description="Phosphoribosyltransferase" evidence="2">
    <location>
        <begin position="200"/>
        <end position="246"/>
    </location>
</feature>
<feature type="domain" description="Double zinc ribbon" evidence="3">
    <location>
        <begin position="17"/>
        <end position="76"/>
    </location>
</feature>
<dbReference type="PANTHER" id="PTHR47505">
    <property type="entry name" value="DNA UTILIZATION PROTEIN YHGH"/>
    <property type="match status" value="1"/>
</dbReference>
<evidence type="ECO:0000313" key="5">
    <source>
        <dbReference type="Proteomes" id="UP001157961"/>
    </source>
</evidence>
<comment type="caution">
    <text evidence="4">The sequence shown here is derived from an EMBL/GenBank/DDBJ whole genome shotgun (WGS) entry which is preliminary data.</text>
</comment>
<comment type="similarity">
    <text evidence="1">Belongs to the ComF/GntX family.</text>
</comment>
<sequence>MHVADNRRVKAKFQTTIHLLFPPRCVACGHMVESDFGLCADCWAQTAFIGAVVCDVCGRPVTADTGEIRVVCDDCLCDPPPWRQGRSAFLYEAAGRQIVLAFKHGDRTEIARPAGRWLFNAAQSLLSKVDVIAPVPLHRFRFLQRRFNQASLLAERLASEAGGAFCPDLLLRTKGFGSLEGLNRSERARKLKGAIEANPKRASVMTGANVLLVDDVLTSGATLRAATEACLTANAKEVSIVTLARVAKPA</sequence>
<organism evidence="4 5">
    <name type="scientific">Shimia sagamensis</name>
    <dbReference type="NCBI Taxonomy" id="1566352"/>
    <lineage>
        <taxon>Bacteria</taxon>
        <taxon>Pseudomonadati</taxon>
        <taxon>Pseudomonadota</taxon>
        <taxon>Alphaproteobacteria</taxon>
        <taxon>Rhodobacterales</taxon>
        <taxon>Roseobacteraceae</taxon>
    </lineage>
</organism>
<evidence type="ECO:0000259" key="3">
    <source>
        <dbReference type="Pfam" id="PF18912"/>
    </source>
</evidence>
<reference evidence="4 5" key="1">
    <citation type="submission" date="2017-05" db="EMBL/GenBank/DDBJ databases">
        <authorList>
            <person name="Varghese N."/>
            <person name="Submissions S."/>
        </authorList>
    </citation>
    <scope>NUCLEOTIDE SEQUENCE [LARGE SCALE GENOMIC DNA]</scope>
    <source>
        <strain evidence="4 5">DSM 29734</strain>
    </source>
</reference>
<protein>
    <submittedName>
        <fullName evidence="4">ComF family protein</fullName>
    </submittedName>
</protein>
<dbReference type="Pfam" id="PF18912">
    <property type="entry name" value="DZR_2"/>
    <property type="match status" value="1"/>
</dbReference>
<dbReference type="SUPFAM" id="SSF53271">
    <property type="entry name" value="PRTase-like"/>
    <property type="match status" value="1"/>
</dbReference>
<evidence type="ECO:0000313" key="4">
    <source>
        <dbReference type="EMBL" id="SMP05178.1"/>
    </source>
</evidence>
<dbReference type="Gene3D" id="3.40.50.2020">
    <property type="match status" value="1"/>
</dbReference>
<gene>
    <name evidence="4" type="ORF">SAMN06265373_101530</name>
</gene>
<dbReference type="PANTHER" id="PTHR47505:SF1">
    <property type="entry name" value="DNA UTILIZATION PROTEIN YHGH"/>
    <property type="match status" value="1"/>
</dbReference>
<dbReference type="Pfam" id="PF00156">
    <property type="entry name" value="Pribosyltran"/>
    <property type="match status" value="1"/>
</dbReference>
<dbReference type="CDD" id="cd06223">
    <property type="entry name" value="PRTases_typeI"/>
    <property type="match status" value="1"/>
</dbReference>
<dbReference type="InterPro" id="IPR044005">
    <property type="entry name" value="DZR_2"/>
</dbReference>
<evidence type="ECO:0000259" key="2">
    <source>
        <dbReference type="Pfam" id="PF00156"/>
    </source>
</evidence>
<name>A0ABY1NAX9_9RHOB</name>
<dbReference type="InterPro" id="IPR051910">
    <property type="entry name" value="ComF/GntX_DNA_util-trans"/>
</dbReference>
<evidence type="ECO:0000256" key="1">
    <source>
        <dbReference type="ARBA" id="ARBA00008007"/>
    </source>
</evidence>